<reference evidence="3" key="1">
    <citation type="submission" date="2022-11" db="UniProtKB">
        <authorList>
            <consortium name="WormBaseParasite"/>
        </authorList>
    </citation>
    <scope>IDENTIFICATION</scope>
</reference>
<sequence>MEMTRASLRSKLDCKYRKSCYQDQQIGQQEDESEEVEDKEEKIPSQKLRLLIKLMQPHTPLESTRQTGLQIQRILLLYSWWCICPMQHKNATDTFANDSPAKEPIRVVYDGNGPACNTYSSKYYLSCHPKLG</sequence>
<accession>A0A915CP75</accession>
<feature type="compositionally biased region" description="Acidic residues" evidence="1">
    <location>
        <begin position="29"/>
        <end position="38"/>
    </location>
</feature>
<dbReference type="Proteomes" id="UP000887574">
    <property type="component" value="Unplaced"/>
</dbReference>
<name>A0A915CP75_9BILA</name>
<dbReference type="WBParaSite" id="jg11079">
    <property type="protein sequence ID" value="jg11079"/>
    <property type="gene ID" value="jg11079"/>
</dbReference>
<dbReference type="AlphaFoldDB" id="A0A915CP75"/>
<evidence type="ECO:0000313" key="3">
    <source>
        <dbReference type="WBParaSite" id="jg11079"/>
    </source>
</evidence>
<evidence type="ECO:0000313" key="2">
    <source>
        <dbReference type="Proteomes" id="UP000887574"/>
    </source>
</evidence>
<evidence type="ECO:0000256" key="1">
    <source>
        <dbReference type="SAM" id="MobiDB-lite"/>
    </source>
</evidence>
<protein>
    <submittedName>
        <fullName evidence="3">Uncharacterized protein</fullName>
    </submittedName>
</protein>
<keyword evidence="2" id="KW-1185">Reference proteome</keyword>
<feature type="region of interest" description="Disordered" evidence="1">
    <location>
        <begin position="22"/>
        <end position="42"/>
    </location>
</feature>
<organism evidence="2 3">
    <name type="scientific">Ditylenchus dipsaci</name>
    <dbReference type="NCBI Taxonomy" id="166011"/>
    <lineage>
        <taxon>Eukaryota</taxon>
        <taxon>Metazoa</taxon>
        <taxon>Ecdysozoa</taxon>
        <taxon>Nematoda</taxon>
        <taxon>Chromadorea</taxon>
        <taxon>Rhabditida</taxon>
        <taxon>Tylenchina</taxon>
        <taxon>Tylenchomorpha</taxon>
        <taxon>Sphaerularioidea</taxon>
        <taxon>Anguinidae</taxon>
        <taxon>Anguininae</taxon>
        <taxon>Ditylenchus</taxon>
    </lineage>
</organism>
<proteinExistence type="predicted"/>